<dbReference type="AlphaFoldDB" id="A0A497UZ97"/>
<name>A0A497UZ97_9FLAO</name>
<sequence length="471" mass="52555">MEDVKENNKKEIAEKREEREKEDKVSEDLKLVIDMAKIQCTLCTNPQGILKVNFDTPTTQDKLTATVVEKDMRSLIFMGTCIKSPNSAAPCASVMQLGDWKDVGTLKVQDQFPLLKKSTIPCNYGGSTIEITDSGQRSAPAEVAAVAAPVPQEEEVLVNGHFYNTDGTFEGKADKKEYKGSVNDVYVCSGKETKNDSKGKPVEVFKNAELLKENGTNITHSDFCYVAYIVSHEAGEEDLKELKCIAYASFNRAKNTKTTWKKLLSTGYSSVPNKTELSQTKKDNKSKLTRQALFYVLQGKDDLTKGAEFWDGTDFLAWGNSETNPYNKLGQNKFDEYKFVEIPKDVYDEFLKANGTSARYKDKENHDAKTDKGTHEHTKKKVKKPVIGKDGKQEKGKDGKPLFQEVEVADRIKYAIPASDFTDTNNWTSGNFYYDTGVKTTNGISGTIAAGKSVFWKLTPTRLTNATEVKK</sequence>
<reference evidence="3 5" key="2">
    <citation type="submission" date="2018-10" db="EMBL/GenBank/DDBJ databases">
        <title>Genomic Encyclopedia of Archaeal and Bacterial Type Strains, Phase II (KMG-II): from individual species to whole genera.</title>
        <authorList>
            <person name="Goeker M."/>
        </authorList>
    </citation>
    <scope>NUCLEOTIDE SEQUENCE [LARGE SCALE GENOMIC DNA]</scope>
    <source>
        <strain evidence="3 5">DSM 21886</strain>
    </source>
</reference>
<feature type="compositionally biased region" description="Basic and acidic residues" evidence="1">
    <location>
        <begin position="387"/>
        <end position="400"/>
    </location>
</feature>
<feature type="compositionally biased region" description="Basic and acidic residues" evidence="1">
    <location>
        <begin position="361"/>
        <end position="376"/>
    </location>
</feature>
<organism evidence="3 5">
    <name type="scientific">Flavobacterium lindanitolerans</name>
    <dbReference type="NCBI Taxonomy" id="428988"/>
    <lineage>
        <taxon>Bacteria</taxon>
        <taxon>Pseudomonadati</taxon>
        <taxon>Bacteroidota</taxon>
        <taxon>Flavobacteriia</taxon>
        <taxon>Flavobacteriales</taxon>
        <taxon>Flavobacteriaceae</taxon>
        <taxon>Flavobacterium</taxon>
    </lineage>
</organism>
<accession>A0A497UZ97</accession>
<dbReference type="Pfam" id="PF14107">
    <property type="entry name" value="DUF4280"/>
    <property type="match status" value="1"/>
</dbReference>
<dbReference type="Proteomes" id="UP000275027">
    <property type="component" value="Unassembled WGS sequence"/>
</dbReference>
<reference evidence="2 4" key="1">
    <citation type="submission" date="2017-12" db="EMBL/GenBank/DDBJ databases">
        <title>Genomic Encyclopedia of Type Strains, Phase III (KMG-III): the genomes of soil and plant-associated and newly described type strains.</title>
        <authorList>
            <person name="Whitman W."/>
        </authorList>
    </citation>
    <scope>NUCLEOTIDE SEQUENCE [LARGE SCALE GENOMIC DNA]</scope>
    <source>
        <strain evidence="2 4">IP-10</strain>
    </source>
</reference>
<dbReference type="InterPro" id="IPR025460">
    <property type="entry name" value="DUF4280"/>
</dbReference>
<dbReference type="Proteomes" id="UP000233767">
    <property type="component" value="Unassembled WGS sequence"/>
</dbReference>
<dbReference type="EMBL" id="PJND01000007">
    <property type="protein sequence ID" value="PKW29272.1"/>
    <property type="molecule type" value="Genomic_DNA"/>
</dbReference>
<proteinExistence type="predicted"/>
<protein>
    <submittedName>
        <fullName evidence="3">Uncharacterized protein DUF4280</fullName>
    </submittedName>
</protein>
<comment type="caution">
    <text evidence="3">The sequence shown here is derived from an EMBL/GenBank/DDBJ whole genome shotgun (WGS) entry which is preliminary data.</text>
</comment>
<feature type="region of interest" description="Disordered" evidence="1">
    <location>
        <begin position="361"/>
        <end position="400"/>
    </location>
</feature>
<keyword evidence="4" id="KW-1185">Reference proteome</keyword>
<evidence type="ECO:0000313" key="3">
    <source>
        <dbReference type="EMBL" id="RLJ35227.1"/>
    </source>
</evidence>
<feature type="compositionally biased region" description="Basic residues" evidence="1">
    <location>
        <begin position="377"/>
        <end position="386"/>
    </location>
</feature>
<evidence type="ECO:0000256" key="1">
    <source>
        <dbReference type="SAM" id="MobiDB-lite"/>
    </source>
</evidence>
<evidence type="ECO:0000313" key="4">
    <source>
        <dbReference type="Proteomes" id="UP000233767"/>
    </source>
</evidence>
<evidence type="ECO:0000313" key="2">
    <source>
        <dbReference type="EMBL" id="PKW29272.1"/>
    </source>
</evidence>
<dbReference type="EMBL" id="RCCB01000010">
    <property type="protein sequence ID" value="RLJ35227.1"/>
    <property type="molecule type" value="Genomic_DNA"/>
</dbReference>
<dbReference type="RefSeq" id="WP_101471228.1">
    <property type="nucleotide sequence ID" value="NZ_JAPJOL010000002.1"/>
</dbReference>
<evidence type="ECO:0000313" key="5">
    <source>
        <dbReference type="Proteomes" id="UP000275027"/>
    </source>
</evidence>
<feature type="region of interest" description="Disordered" evidence="1">
    <location>
        <begin position="1"/>
        <end position="24"/>
    </location>
</feature>
<gene>
    <name evidence="2" type="ORF">B0G92_0903</name>
    <name evidence="3" type="ORF">CLV50_0602</name>
</gene>